<dbReference type="EMBL" id="BAABDO010000010">
    <property type="protein sequence ID" value="GAA4132198.1"/>
    <property type="molecule type" value="Genomic_DNA"/>
</dbReference>
<dbReference type="Proteomes" id="UP001500266">
    <property type="component" value="Unassembled WGS sequence"/>
</dbReference>
<evidence type="ECO:0000313" key="2">
    <source>
        <dbReference type="Proteomes" id="UP001500266"/>
    </source>
</evidence>
<protein>
    <submittedName>
        <fullName evidence="1">Uncharacterized protein</fullName>
    </submittedName>
</protein>
<comment type="caution">
    <text evidence="1">The sequence shown here is derived from an EMBL/GenBank/DDBJ whole genome shotgun (WGS) entry which is preliminary data.</text>
</comment>
<name>A0ABP7YAA3_9ACTN</name>
<reference evidence="2" key="1">
    <citation type="journal article" date="2019" name="Int. J. Syst. Evol. Microbiol.">
        <title>The Global Catalogue of Microorganisms (GCM) 10K type strain sequencing project: providing services to taxonomists for standard genome sequencing and annotation.</title>
        <authorList>
            <consortium name="The Broad Institute Genomics Platform"/>
            <consortium name="The Broad Institute Genome Sequencing Center for Infectious Disease"/>
            <person name="Wu L."/>
            <person name="Ma J."/>
        </authorList>
    </citation>
    <scope>NUCLEOTIDE SEQUENCE [LARGE SCALE GENOMIC DNA]</scope>
    <source>
        <strain evidence="2">JCM 17316</strain>
    </source>
</reference>
<evidence type="ECO:0000313" key="1">
    <source>
        <dbReference type="EMBL" id="GAA4132198.1"/>
    </source>
</evidence>
<sequence>MPPILPDRPASPSTRSPTSAPANITLRIWTVTYGDVQGLSREVTMQKTKMALGLTIVTALGLGLAQPSTASTASTAAAGTTAATAGQAPAAAAPPAAQAAANCTGRLIHRWPLRLANTKIGELVLYWDGSRKTNCARMDHAGPTRGVRLRTAVWLAACRERRGTTCTPVAGSPKADDGVYASYAGPVTVRGAGRCVHAAGDIYYRGAKRHIDSSPWLTHCN</sequence>
<keyword evidence="2" id="KW-1185">Reference proteome</keyword>
<gene>
    <name evidence="1" type="ORF">GCM10022416_11730</name>
</gene>
<proteinExistence type="predicted"/>
<organism evidence="1 2">
    <name type="scientific">Actinomadura keratinilytica</name>
    <dbReference type="NCBI Taxonomy" id="547461"/>
    <lineage>
        <taxon>Bacteria</taxon>
        <taxon>Bacillati</taxon>
        <taxon>Actinomycetota</taxon>
        <taxon>Actinomycetes</taxon>
        <taxon>Streptosporangiales</taxon>
        <taxon>Thermomonosporaceae</taxon>
        <taxon>Actinomadura</taxon>
    </lineage>
</organism>
<accession>A0ABP7YAA3</accession>